<evidence type="ECO:0000256" key="2">
    <source>
        <dbReference type="ARBA" id="ARBA00022679"/>
    </source>
</evidence>
<keyword evidence="5 9" id="KW-0418">Kinase</keyword>
<dbReference type="GO" id="GO:0005524">
    <property type="term" value="F:ATP binding"/>
    <property type="evidence" value="ECO:0007669"/>
    <property type="project" value="UniProtKB-UniRule"/>
</dbReference>
<keyword evidence="6 9" id="KW-0067">ATP-binding</keyword>
<dbReference type="HAMAP" id="MF_00625">
    <property type="entry name" value="SelD"/>
    <property type="match status" value="1"/>
</dbReference>
<evidence type="ECO:0000256" key="1">
    <source>
        <dbReference type="ARBA" id="ARBA00008026"/>
    </source>
</evidence>
<evidence type="ECO:0000313" key="12">
    <source>
        <dbReference type="EMBL" id="GGF93160.1"/>
    </source>
</evidence>
<feature type="binding site" evidence="9">
    <location>
        <position position="227"/>
    </location>
    <ligand>
        <name>Mg(2+)</name>
        <dbReference type="ChEBI" id="CHEBI:18420"/>
    </ligand>
</feature>
<sequence>MENAPIRLTEYSHGAGCGCKISPQVLDTILASKLDLKTDPRLLVGHSSKDDAAAFDIGGGQVMLSTTDFFMPIADDPFDFGRIAATNAISDIYAMGGTPLMAIAILGWPVNLLPAEVAQRVVDGGRQVCADAGIALAGGHSIDSPEPIFGLAVTGQVAKPHLKQNNTAEPGCLLYLTKPLGVGVLTTAQKQKKLRPEHEGLAIEVMCRLNAVGTRLGRLPGVTAMTDVTGFALMGHLLEMCEGSGVEAELDFAAVPVLAPVADYIAMGCVPGGTARNFASYGHKLGAMDALQQSVLCDPQTSGGLLVAVRPEAAAELETVLAEAGIAPHRIGRLLPRTDGPWVRLR</sequence>
<keyword evidence="13" id="KW-1185">Reference proteome</keyword>
<name>A0A917CN49_9GAMM</name>
<dbReference type="Proteomes" id="UP000632858">
    <property type="component" value="Unassembled WGS sequence"/>
</dbReference>
<dbReference type="InterPro" id="IPR023061">
    <property type="entry name" value="SelD_I"/>
</dbReference>
<dbReference type="InterPro" id="IPR010918">
    <property type="entry name" value="PurM-like_C_dom"/>
</dbReference>
<dbReference type="EMBL" id="BMFO01000002">
    <property type="protein sequence ID" value="GGF93160.1"/>
    <property type="molecule type" value="Genomic_DNA"/>
</dbReference>
<dbReference type="PANTHER" id="PTHR10256:SF0">
    <property type="entry name" value="INACTIVE SELENIDE, WATER DIKINASE-LIKE PROTEIN-RELATED"/>
    <property type="match status" value="1"/>
</dbReference>
<evidence type="ECO:0000259" key="11">
    <source>
        <dbReference type="Pfam" id="PF02769"/>
    </source>
</evidence>
<feature type="site" description="Important for catalytic activity" evidence="9">
    <location>
        <position position="20"/>
    </location>
</feature>
<evidence type="ECO:0000256" key="4">
    <source>
        <dbReference type="ARBA" id="ARBA00022741"/>
    </source>
</evidence>
<dbReference type="AlphaFoldDB" id="A0A917CN49"/>
<feature type="active site" evidence="9">
    <location>
        <position position="17"/>
    </location>
</feature>
<dbReference type="SUPFAM" id="SSF55326">
    <property type="entry name" value="PurM N-terminal domain-like"/>
    <property type="match status" value="1"/>
</dbReference>
<dbReference type="Pfam" id="PF02769">
    <property type="entry name" value="AIRS_C"/>
    <property type="match status" value="1"/>
</dbReference>
<dbReference type="GO" id="GO:0004756">
    <property type="term" value="F:selenide, water dikinase activity"/>
    <property type="evidence" value="ECO:0007669"/>
    <property type="project" value="UniProtKB-UniRule"/>
</dbReference>
<reference evidence="12" key="2">
    <citation type="submission" date="2020-09" db="EMBL/GenBank/DDBJ databases">
        <authorList>
            <person name="Sun Q."/>
            <person name="Zhou Y."/>
        </authorList>
    </citation>
    <scope>NUCLEOTIDE SEQUENCE</scope>
    <source>
        <strain evidence="12">CGMCC 1.12726</strain>
    </source>
</reference>
<feature type="binding site" evidence="9">
    <location>
        <position position="91"/>
    </location>
    <ligand>
        <name>Mg(2+)</name>
        <dbReference type="ChEBI" id="CHEBI:18420"/>
    </ligand>
</feature>
<dbReference type="GO" id="GO:0005737">
    <property type="term" value="C:cytoplasm"/>
    <property type="evidence" value="ECO:0007669"/>
    <property type="project" value="TreeGrafter"/>
</dbReference>
<feature type="binding site" evidence="9">
    <location>
        <begin position="139"/>
        <end position="141"/>
    </location>
    <ligand>
        <name>ATP</name>
        <dbReference type="ChEBI" id="CHEBI:30616"/>
        <note>ligand shared between dimeric partners</note>
    </ligand>
</feature>
<comment type="cofactor">
    <cofactor evidence="9">
        <name>Mg(2+)</name>
        <dbReference type="ChEBI" id="CHEBI:18420"/>
    </cofactor>
    <text evidence="9">Binds 1 Mg(2+) ion per monomer.</text>
</comment>
<comment type="subunit">
    <text evidence="9">Homodimer.</text>
</comment>
<evidence type="ECO:0000256" key="5">
    <source>
        <dbReference type="ARBA" id="ARBA00022777"/>
    </source>
</evidence>
<dbReference type="Pfam" id="PF00586">
    <property type="entry name" value="AIRS"/>
    <property type="match status" value="1"/>
</dbReference>
<keyword evidence="3 9" id="KW-0479">Metal-binding</keyword>
<organism evidence="12 13">
    <name type="scientific">Arenimonas maotaiensis</name>
    <dbReference type="NCBI Taxonomy" id="1446479"/>
    <lineage>
        <taxon>Bacteria</taxon>
        <taxon>Pseudomonadati</taxon>
        <taxon>Pseudomonadota</taxon>
        <taxon>Gammaproteobacteria</taxon>
        <taxon>Lysobacterales</taxon>
        <taxon>Lysobacteraceae</taxon>
        <taxon>Arenimonas</taxon>
    </lineage>
</organism>
<evidence type="ECO:0000259" key="10">
    <source>
        <dbReference type="Pfam" id="PF00586"/>
    </source>
</evidence>
<dbReference type="SUPFAM" id="SSF56042">
    <property type="entry name" value="PurM C-terminal domain-like"/>
    <property type="match status" value="1"/>
</dbReference>
<dbReference type="FunFam" id="3.90.650.10:FF:000004">
    <property type="entry name" value="Selenide, water dikinase"/>
    <property type="match status" value="1"/>
</dbReference>
<feature type="binding site" description="in other chain" evidence="9">
    <location>
        <position position="20"/>
    </location>
    <ligand>
        <name>ATP</name>
        <dbReference type="ChEBI" id="CHEBI:30616"/>
        <note>ligand shared between dimeric partners</note>
    </ligand>
</feature>
<evidence type="ECO:0000256" key="6">
    <source>
        <dbReference type="ARBA" id="ARBA00022840"/>
    </source>
</evidence>
<dbReference type="GO" id="GO:0000287">
    <property type="term" value="F:magnesium ion binding"/>
    <property type="evidence" value="ECO:0007669"/>
    <property type="project" value="UniProtKB-UniRule"/>
</dbReference>
<dbReference type="FunFam" id="3.30.1330.10:FF:000003">
    <property type="entry name" value="Selenide, water dikinase"/>
    <property type="match status" value="1"/>
</dbReference>
<comment type="function">
    <text evidence="9">Synthesizes selenophosphate from selenide and ATP.</text>
</comment>
<keyword evidence="7 9" id="KW-0460">Magnesium</keyword>
<keyword evidence="2 9" id="KW-0808">Transferase</keyword>
<feature type="binding site" evidence="9">
    <location>
        <position position="51"/>
    </location>
    <ligand>
        <name>Mg(2+)</name>
        <dbReference type="ChEBI" id="CHEBI:18420"/>
    </ligand>
</feature>
<keyword evidence="4 9" id="KW-0547">Nucleotide-binding</keyword>
<dbReference type="CDD" id="cd02195">
    <property type="entry name" value="SelD"/>
    <property type="match status" value="1"/>
</dbReference>
<evidence type="ECO:0000256" key="8">
    <source>
        <dbReference type="ARBA" id="ARBA00023266"/>
    </source>
</evidence>
<dbReference type="EC" id="2.7.9.3" evidence="9"/>
<protein>
    <recommendedName>
        <fullName evidence="9">Selenide, water dikinase</fullName>
        <ecNumber evidence="9">2.7.9.3</ecNumber>
    </recommendedName>
    <alternativeName>
        <fullName evidence="9">Selenium donor protein</fullName>
    </alternativeName>
    <alternativeName>
        <fullName evidence="9">Selenophosphate synthase</fullName>
    </alternativeName>
</protein>
<accession>A0A917CN49</accession>
<feature type="domain" description="PurM-like C-terminal" evidence="11">
    <location>
        <begin position="169"/>
        <end position="337"/>
    </location>
</feature>
<feature type="domain" description="PurM-like N-terminal" evidence="10">
    <location>
        <begin position="50"/>
        <end position="157"/>
    </location>
</feature>
<dbReference type="PIRSF" id="PIRSF036407">
    <property type="entry name" value="Selenphspht_syn"/>
    <property type="match status" value="1"/>
</dbReference>
<evidence type="ECO:0000256" key="7">
    <source>
        <dbReference type="ARBA" id="ARBA00022842"/>
    </source>
</evidence>
<evidence type="ECO:0000256" key="3">
    <source>
        <dbReference type="ARBA" id="ARBA00022723"/>
    </source>
</evidence>
<evidence type="ECO:0000256" key="9">
    <source>
        <dbReference type="HAMAP-Rule" id="MF_00625"/>
    </source>
</evidence>
<comment type="catalytic activity">
    <reaction evidence="9">
        <text>hydrogenselenide + ATP + H2O = selenophosphate + AMP + phosphate + 2 H(+)</text>
        <dbReference type="Rhea" id="RHEA:18737"/>
        <dbReference type="ChEBI" id="CHEBI:15377"/>
        <dbReference type="ChEBI" id="CHEBI:15378"/>
        <dbReference type="ChEBI" id="CHEBI:16144"/>
        <dbReference type="ChEBI" id="CHEBI:29317"/>
        <dbReference type="ChEBI" id="CHEBI:30616"/>
        <dbReference type="ChEBI" id="CHEBI:43474"/>
        <dbReference type="ChEBI" id="CHEBI:456215"/>
        <dbReference type="EC" id="2.7.9.3"/>
    </reaction>
</comment>
<evidence type="ECO:0000313" key="13">
    <source>
        <dbReference type="Proteomes" id="UP000632858"/>
    </source>
</evidence>
<dbReference type="GO" id="GO:0016260">
    <property type="term" value="P:selenocysteine biosynthetic process"/>
    <property type="evidence" value="ECO:0007669"/>
    <property type="project" value="InterPro"/>
</dbReference>
<feature type="binding site" description="in other chain" evidence="9">
    <location>
        <position position="68"/>
    </location>
    <ligand>
        <name>ATP</name>
        <dbReference type="ChEBI" id="CHEBI:30616"/>
        <note>ligand shared between dimeric partners</note>
    </ligand>
</feature>
<keyword evidence="8 9" id="KW-0711">Selenium</keyword>
<dbReference type="NCBIfam" id="TIGR00476">
    <property type="entry name" value="selD"/>
    <property type="match status" value="1"/>
</dbReference>
<dbReference type="InterPro" id="IPR016188">
    <property type="entry name" value="PurM-like_N"/>
</dbReference>
<dbReference type="PANTHER" id="PTHR10256">
    <property type="entry name" value="SELENIDE, WATER DIKINASE"/>
    <property type="match status" value="1"/>
</dbReference>
<dbReference type="InterPro" id="IPR036921">
    <property type="entry name" value="PurM-like_N_sf"/>
</dbReference>
<gene>
    <name evidence="9 12" type="primary">selD</name>
    <name evidence="12" type="ORF">GCM10010960_13820</name>
</gene>
<dbReference type="InterPro" id="IPR036676">
    <property type="entry name" value="PurM-like_C_sf"/>
</dbReference>
<comment type="similarity">
    <text evidence="1 9">Belongs to the selenophosphate synthase 1 family. Class I subfamily.</text>
</comment>
<feature type="binding site" description="in other chain" evidence="9">
    <location>
        <begin position="48"/>
        <end position="50"/>
    </location>
    <ligand>
        <name>ATP</name>
        <dbReference type="ChEBI" id="CHEBI:30616"/>
        <note>ligand shared between dimeric partners</note>
    </ligand>
</feature>
<feature type="binding site" description="in other chain" evidence="9">
    <location>
        <position position="91"/>
    </location>
    <ligand>
        <name>ATP</name>
        <dbReference type="ChEBI" id="CHEBI:30616"/>
        <note>ligand shared between dimeric partners</note>
    </ligand>
</feature>
<dbReference type="InterPro" id="IPR004536">
    <property type="entry name" value="SPS/SelD"/>
</dbReference>
<proteinExistence type="inferred from homology"/>
<dbReference type="RefSeq" id="WP_188449211.1">
    <property type="nucleotide sequence ID" value="NZ_BMFO01000002.1"/>
</dbReference>
<dbReference type="Gene3D" id="3.90.650.10">
    <property type="entry name" value="PurM-like C-terminal domain"/>
    <property type="match status" value="1"/>
</dbReference>
<comment type="caution">
    <text evidence="12">The sequence shown here is derived from an EMBL/GenBank/DDBJ whole genome shotgun (WGS) entry which is preliminary data.</text>
</comment>
<dbReference type="NCBIfam" id="NF002098">
    <property type="entry name" value="PRK00943.1"/>
    <property type="match status" value="1"/>
</dbReference>
<reference evidence="12" key="1">
    <citation type="journal article" date="2014" name="Int. J. Syst. Evol. Microbiol.">
        <title>Complete genome sequence of Corynebacterium casei LMG S-19264T (=DSM 44701T), isolated from a smear-ripened cheese.</title>
        <authorList>
            <consortium name="US DOE Joint Genome Institute (JGI-PGF)"/>
            <person name="Walter F."/>
            <person name="Albersmeier A."/>
            <person name="Kalinowski J."/>
            <person name="Ruckert C."/>
        </authorList>
    </citation>
    <scope>NUCLEOTIDE SEQUENCE</scope>
    <source>
        <strain evidence="12">CGMCC 1.12726</strain>
    </source>
</reference>
<dbReference type="Gene3D" id="3.30.1330.10">
    <property type="entry name" value="PurM-like, N-terminal domain"/>
    <property type="match status" value="1"/>
</dbReference>